<comment type="caution">
    <text evidence="3">The sequence shown here is derived from an EMBL/GenBank/DDBJ whole genome shotgun (WGS) entry which is preliminary data.</text>
</comment>
<name>A0AAD7M5K9_QUISA</name>
<feature type="region of interest" description="Disordered" evidence="2">
    <location>
        <begin position="622"/>
        <end position="687"/>
    </location>
</feature>
<accession>A0AAD7M5K9</accession>
<keyword evidence="4" id="KW-1185">Reference proteome</keyword>
<dbReference type="EMBL" id="JARAOO010000005">
    <property type="protein sequence ID" value="KAJ7969175.1"/>
    <property type="molecule type" value="Genomic_DNA"/>
</dbReference>
<dbReference type="KEGG" id="qsa:O6P43_013175"/>
<evidence type="ECO:0000313" key="3">
    <source>
        <dbReference type="EMBL" id="KAJ7969175.1"/>
    </source>
</evidence>
<reference evidence="3" key="1">
    <citation type="journal article" date="2023" name="Science">
        <title>Elucidation of the pathway for biosynthesis of saponin adjuvants from the soapbark tree.</title>
        <authorList>
            <person name="Reed J."/>
            <person name="Orme A."/>
            <person name="El-Demerdash A."/>
            <person name="Owen C."/>
            <person name="Martin L.B.B."/>
            <person name="Misra R.C."/>
            <person name="Kikuchi S."/>
            <person name="Rejzek M."/>
            <person name="Martin A.C."/>
            <person name="Harkess A."/>
            <person name="Leebens-Mack J."/>
            <person name="Louveau T."/>
            <person name="Stephenson M.J."/>
            <person name="Osbourn A."/>
        </authorList>
    </citation>
    <scope>NUCLEOTIDE SEQUENCE</scope>
    <source>
        <strain evidence="3">S10</strain>
    </source>
</reference>
<feature type="coiled-coil region" evidence="1">
    <location>
        <begin position="111"/>
        <end position="272"/>
    </location>
</feature>
<protein>
    <submittedName>
        <fullName evidence="3">Maternal effect embryo arrest protein</fullName>
    </submittedName>
</protein>
<feature type="compositionally biased region" description="Basic and acidic residues" evidence="2">
    <location>
        <begin position="664"/>
        <end position="682"/>
    </location>
</feature>
<keyword evidence="1" id="KW-0175">Coiled coil</keyword>
<dbReference type="PANTHER" id="PTHR35480:SF1">
    <property type="entry name" value="MATERNAL EFFECT EMBRYO ARREST 22"/>
    <property type="match status" value="1"/>
</dbReference>
<sequence>MAADAGLKSESMNACCQVWKDKYSKLEEKRNALRQAVNILRQKFDEIQTENVKLSKAYEEEGARANIEKEEKLKEYNARISLENEISSLKSEICRLQQKCSTHSQEGNEEVKVLQARVSDGEKEIKRLKEQLEKRKKRGDSEKKIAEDEKKKAVEAWKLVKAEKSNAEEYKLQLSYKEKEVNEMKSKSACEMLKFKEARKKFETEKHKVITERKRAESEMVKAQELADAYRKKADCLSQQLQEDKKTVDEAKKKLEVEKQKALREKMRADFEMGKAEEQKNLAEENWKKALEAKRSSDQLSQQLQANRKMIEDLKMKIHELSFSGKPVGVSGFTSEINAESTKMKLLKKELQLEKMRVKHAKQKCKLEANRNTILGQELGRLKLEFIQFSHRLNILDKSFSHIPGSIDDQVKSVNVIKKENKKRKLCSLETYWTNGQCENELQKTRCANMDACDPLVKTIQQTAPIVSISGGNCTKSITGIESKLEPLIGGSNRKLLQSSAVNSTTASFSDGQLLGSQERNAFPVATSAKIVGENFNAGPTMSDLSGEVTKICGNENFCVSENTFRSPLSINDKTVNRHIRNRKRIIDAVESIENLYTEGKKLHLQVENKLSDLHGLLHRQIDEPSKGGRSLVPNQQGSTHEKHDRARKKKHDRVRKKRKTSHEKKGDVELRSDSDDTKSAEKAGTGRFGDLDVCRQAVQSTYNLIGSAQAGRERTNDFTSYHDPTITYKEFSDGNYMSLLALDNAADEERYRTAMNVPLSPSLPEIEPHVVETSDANKSKPFSEETLDHEQLMNLKENMFPLQGCDFIDEDINSNSLHANLSVTSHDLRLNDKVGDEHDHVCSELGSLQDNIPQYCVVFSNNEDSSSISRIFCATRNCMARCRLVTETDWAVNSILLALTMEHQLLSKEKVCVLLSLLLLNFWVTSLRKFGELLNGSLLLISDSYAEHIHTVISDAETRILFSECGPLDGLFCLIEEFLIDGRVMAYNDVPYETSTYCDSRNHFLLDGLNISLSSRTASCEQLLAGSIILASICAVVDHIGFICEASYNVFRMSRQDSSLLLTILHVFAYLGGDKIFSLSNYGLVMTVLKSIVLFLESGSPSVASASCLSSINRLHAELYTGVKCPFSEGAASVDSVISLLLEMIGNYALQKNIHRSITKPICSSTSRFLSDDGNVERHPVHEVVRCDIDLDCDVLCCLNNYMVSAASDVAINATMCHLSDVLSLVELVACKMSWSWTCIKIVPELLRILKLCVVDNIAAALIVLLGQLGRLGVDSGGFEDEGVKNLRGNLFSYLGRESTMKSGHLQIATATALLGLFPLDLKTLHANIPASASVSTDAEVLRKWFSQLSKDKQDFSVSLFKSSAVLRNSQKGC</sequence>
<evidence type="ECO:0000256" key="2">
    <source>
        <dbReference type="SAM" id="MobiDB-lite"/>
    </source>
</evidence>
<organism evidence="3 4">
    <name type="scientific">Quillaja saponaria</name>
    <name type="common">Soap bark tree</name>
    <dbReference type="NCBI Taxonomy" id="32244"/>
    <lineage>
        <taxon>Eukaryota</taxon>
        <taxon>Viridiplantae</taxon>
        <taxon>Streptophyta</taxon>
        <taxon>Embryophyta</taxon>
        <taxon>Tracheophyta</taxon>
        <taxon>Spermatophyta</taxon>
        <taxon>Magnoliopsida</taxon>
        <taxon>eudicotyledons</taxon>
        <taxon>Gunneridae</taxon>
        <taxon>Pentapetalae</taxon>
        <taxon>rosids</taxon>
        <taxon>fabids</taxon>
        <taxon>Fabales</taxon>
        <taxon>Quillajaceae</taxon>
        <taxon>Quillaja</taxon>
    </lineage>
</organism>
<dbReference type="Proteomes" id="UP001163823">
    <property type="component" value="Chromosome 5"/>
</dbReference>
<proteinExistence type="predicted"/>
<gene>
    <name evidence="3" type="ORF">O6P43_013175</name>
</gene>
<evidence type="ECO:0000313" key="4">
    <source>
        <dbReference type="Proteomes" id="UP001163823"/>
    </source>
</evidence>
<dbReference type="PANTHER" id="PTHR35480">
    <property type="entry name" value="MATERNAL EFFECT EMBRYO ARREST 22"/>
    <property type="match status" value="1"/>
</dbReference>
<evidence type="ECO:0000256" key="1">
    <source>
        <dbReference type="SAM" id="Coils"/>
    </source>
</evidence>
<feature type="compositionally biased region" description="Basic residues" evidence="2">
    <location>
        <begin position="646"/>
        <end position="663"/>
    </location>
</feature>
<feature type="coiled-coil region" evidence="1">
    <location>
        <begin position="16"/>
        <end position="50"/>
    </location>
</feature>